<evidence type="ECO:0000313" key="2">
    <source>
        <dbReference type="Proteomes" id="UP000777784"/>
    </source>
</evidence>
<dbReference type="Proteomes" id="UP000777784">
    <property type="component" value="Unassembled WGS sequence"/>
</dbReference>
<name>A0A948RUD5_UNCEI</name>
<feature type="non-terminal residue" evidence="1">
    <location>
        <position position="1"/>
    </location>
</feature>
<gene>
    <name evidence="1" type="ORF">KJ970_09675</name>
</gene>
<evidence type="ECO:0000313" key="1">
    <source>
        <dbReference type="EMBL" id="MBU2691188.1"/>
    </source>
</evidence>
<dbReference type="AlphaFoldDB" id="A0A948RUD5"/>
<keyword evidence="1" id="KW-0808">Transferase</keyword>
<accession>A0A948RUD5</accession>
<organism evidence="1 2">
    <name type="scientific">Eiseniibacteriota bacterium</name>
    <dbReference type="NCBI Taxonomy" id="2212470"/>
    <lineage>
        <taxon>Bacteria</taxon>
        <taxon>Candidatus Eiseniibacteriota</taxon>
    </lineage>
</organism>
<reference evidence="1" key="1">
    <citation type="submission" date="2021-05" db="EMBL/GenBank/DDBJ databases">
        <title>Energy efficiency and biological interactions define the core microbiome of deep oligotrophic groundwater.</title>
        <authorList>
            <person name="Mehrshad M."/>
            <person name="Lopez-Fernandez M."/>
            <person name="Bell E."/>
            <person name="Bernier-Latmani R."/>
            <person name="Bertilsson S."/>
            <person name="Dopson M."/>
        </authorList>
    </citation>
    <scope>NUCLEOTIDE SEQUENCE</scope>
    <source>
        <strain evidence="1">Modern_marine.mb.64</strain>
    </source>
</reference>
<keyword evidence="1" id="KW-0548">Nucleotidyltransferase</keyword>
<sequence length="82" mass="9677">SWLRRRVRMCYWKQWRRARTKVGKLLALGTRKREAILTAISRKSYWHLSKSLATQTGMTNAWLASQGLLSIRDLWMKAHGYA</sequence>
<protein>
    <submittedName>
        <fullName evidence="1">Group II intron reverse transcriptase/maturase</fullName>
    </submittedName>
</protein>
<dbReference type="EMBL" id="JAHJDP010000047">
    <property type="protein sequence ID" value="MBU2691188.1"/>
    <property type="molecule type" value="Genomic_DNA"/>
</dbReference>
<dbReference type="GO" id="GO:0003964">
    <property type="term" value="F:RNA-directed DNA polymerase activity"/>
    <property type="evidence" value="ECO:0007669"/>
    <property type="project" value="UniProtKB-KW"/>
</dbReference>
<comment type="caution">
    <text evidence="1">The sequence shown here is derived from an EMBL/GenBank/DDBJ whole genome shotgun (WGS) entry which is preliminary data.</text>
</comment>
<keyword evidence="1" id="KW-0695">RNA-directed DNA polymerase</keyword>
<proteinExistence type="predicted"/>